<dbReference type="Proteomes" id="UP000067738">
    <property type="component" value="Chromosome"/>
</dbReference>
<gene>
    <name evidence="1" type="ORF">sm9_0857</name>
</gene>
<dbReference type="GeneID" id="26735830"/>
<name>A0A0U3E8N2_9EURY</name>
<dbReference type="KEGG" id="mmil:sm9_0857"/>
<dbReference type="AlphaFoldDB" id="A0A0U3E8N2"/>
<proteinExistence type="predicted"/>
<keyword evidence="2" id="KW-1185">Reference proteome</keyword>
<protein>
    <submittedName>
        <fullName evidence="1">Uncharacterized protein</fullName>
    </submittedName>
</protein>
<organism evidence="1 2">
    <name type="scientific">Methanobrevibacter millerae</name>
    <dbReference type="NCBI Taxonomy" id="230361"/>
    <lineage>
        <taxon>Archaea</taxon>
        <taxon>Methanobacteriati</taxon>
        <taxon>Methanobacteriota</taxon>
        <taxon>Methanomada group</taxon>
        <taxon>Methanobacteria</taxon>
        <taxon>Methanobacteriales</taxon>
        <taxon>Methanobacteriaceae</taxon>
        <taxon>Methanobrevibacter</taxon>
    </lineage>
</organism>
<reference evidence="1 2" key="1">
    <citation type="submission" date="2015-04" db="EMBL/GenBank/DDBJ databases">
        <title>The complete genome sequence of the rumen methanogen Methanobrevibacter millerae SM9.</title>
        <authorList>
            <person name="Leahy S.C."/>
            <person name="Kelly W.J."/>
            <person name="Pacheco D.M."/>
            <person name="Li D."/>
            <person name="Altermann E."/>
            <person name="Attwood G.T."/>
        </authorList>
    </citation>
    <scope>NUCLEOTIDE SEQUENCE [LARGE SCALE GENOMIC DNA]</scope>
    <source>
        <strain evidence="1 2">SM9</strain>
    </source>
</reference>
<dbReference type="PATRIC" id="fig|230361.4.peg.882"/>
<evidence type="ECO:0000313" key="1">
    <source>
        <dbReference type="EMBL" id="ALT68648.1"/>
    </source>
</evidence>
<dbReference type="OrthoDB" id="76484at2157"/>
<accession>A0A0U3E8N2</accession>
<evidence type="ECO:0000313" key="2">
    <source>
        <dbReference type="Proteomes" id="UP000067738"/>
    </source>
</evidence>
<sequence length="96" mass="10957">MHLKDLLDTLGLRLKLPQHWYSTDISNDFEEGKLVENGDVVIIEAENGDKLRRITIDVNDGMSIITLHPDGKEIGVKYLDNKDDFEYIGKISDLKD</sequence>
<dbReference type="RefSeq" id="WP_058738957.1">
    <property type="nucleotide sequence ID" value="NZ_CP011266.1"/>
</dbReference>
<dbReference type="EMBL" id="CP011266">
    <property type="protein sequence ID" value="ALT68648.1"/>
    <property type="molecule type" value="Genomic_DNA"/>
</dbReference>